<dbReference type="SMART" id="SM00260">
    <property type="entry name" value="CheW"/>
    <property type="match status" value="1"/>
</dbReference>
<evidence type="ECO:0000313" key="3">
    <source>
        <dbReference type="Proteomes" id="UP000582090"/>
    </source>
</evidence>
<dbReference type="SUPFAM" id="SSF50341">
    <property type="entry name" value="CheW-like"/>
    <property type="match status" value="1"/>
</dbReference>
<dbReference type="Gene3D" id="2.30.30.40">
    <property type="entry name" value="SH3 Domains"/>
    <property type="match status" value="1"/>
</dbReference>
<dbReference type="PANTHER" id="PTHR22617:SF23">
    <property type="entry name" value="CHEMOTAXIS PROTEIN CHEW"/>
    <property type="match status" value="1"/>
</dbReference>
<sequence>MSYTVKSLNEGDRELIAFRVGDQEFCVNVMSVREIRGWTPAMAMPHSPSYMKGVINLRGAVLPIIDLSARLGMKPTEPTQRHVIIVAQVHRKVVGLLVDAVSDILTVSEDNVQPTPEIASELQRQFARGIMAIEKRLICLLELEAIFPDAESEAA</sequence>
<dbReference type="Proteomes" id="UP000582090">
    <property type="component" value="Unassembled WGS sequence"/>
</dbReference>
<dbReference type="Gene3D" id="2.40.50.180">
    <property type="entry name" value="CheA-289, Domain 4"/>
    <property type="match status" value="1"/>
</dbReference>
<dbReference type="GO" id="GO:0007165">
    <property type="term" value="P:signal transduction"/>
    <property type="evidence" value="ECO:0007669"/>
    <property type="project" value="InterPro"/>
</dbReference>
<dbReference type="RefSeq" id="WP_183901564.1">
    <property type="nucleotide sequence ID" value="NZ_JACIDW010000013.1"/>
</dbReference>
<keyword evidence="3" id="KW-1185">Reference proteome</keyword>
<dbReference type="AlphaFoldDB" id="A0A7W6CYI5"/>
<dbReference type="InterPro" id="IPR039315">
    <property type="entry name" value="CheW"/>
</dbReference>
<dbReference type="InterPro" id="IPR002545">
    <property type="entry name" value="CheW-lke_dom"/>
</dbReference>
<dbReference type="Pfam" id="PF01584">
    <property type="entry name" value="CheW"/>
    <property type="match status" value="1"/>
</dbReference>
<accession>A0A7W6CYI5</accession>
<dbReference type="InterPro" id="IPR036061">
    <property type="entry name" value="CheW-like_dom_sf"/>
</dbReference>
<comment type="caution">
    <text evidence="2">The sequence shown here is derived from an EMBL/GenBank/DDBJ whole genome shotgun (WGS) entry which is preliminary data.</text>
</comment>
<dbReference type="PROSITE" id="PS50851">
    <property type="entry name" value="CHEW"/>
    <property type="match status" value="1"/>
</dbReference>
<dbReference type="EMBL" id="JACIDW010000013">
    <property type="protein sequence ID" value="MBB3966065.1"/>
    <property type="molecule type" value="Genomic_DNA"/>
</dbReference>
<name>A0A7W6CYI5_9HYPH</name>
<feature type="domain" description="CheW-like" evidence="1">
    <location>
        <begin position="12"/>
        <end position="152"/>
    </location>
</feature>
<dbReference type="GO" id="GO:0006935">
    <property type="term" value="P:chemotaxis"/>
    <property type="evidence" value="ECO:0007669"/>
    <property type="project" value="InterPro"/>
</dbReference>
<dbReference type="PANTHER" id="PTHR22617">
    <property type="entry name" value="CHEMOTAXIS SENSOR HISTIDINE KINASE-RELATED"/>
    <property type="match status" value="1"/>
</dbReference>
<protein>
    <submittedName>
        <fullName evidence="2">Purine-binding chemotaxis protein CheW</fullName>
    </submittedName>
</protein>
<reference evidence="2 3" key="1">
    <citation type="submission" date="2020-08" db="EMBL/GenBank/DDBJ databases">
        <title>Genomic Encyclopedia of Type Strains, Phase IV (KMG-IV): sequencing the most valuable type-strain genomes for metagenomic binning, comparative biology and taxonomic classification.</title>
        <authorList>
            <person name="Goeker M."/>
        </authorList>
    </citation>
    <scope>NUCLEOTIDE SEQUENCE [LARGE SCALE GENOMIC DNA]</scope>
    <source>
        <strain evidence="2 3">DSM 26575</strain>
    </source>
</reference>
<dbReference type="CDD" id="cd00732">
    <property type="entry name" value="CheW"/>
    <property type="match status" value="1"/>
</dbReference>
<gene>
    <name evidence="2" type="ORF">GGQ67_003746</name>
</gene>
<evidence type="ECO:0000313" key="2">
    <source>
        <dbReference type="EMBL" id="MBB3966065.1"/>
    </source>
</evidence>
<organism evidence="2 3">
    <name type="scientific">Rhizobium metallidurans</name>
    <dbReference type="NCBI Taxonomy" id="1265931"/>
    <lineage>
        <taxon>Bacteria</taxon>
        <taxon>Pseudomonadati</taxon>
        <taxon>Pseudomonadota</taxon>
        <taxon>Alphaproteobacteria</taxon>
        <taxon>Hyphomicrobiales</taxon>
        <taxon>Rhizobiaceae</taxon>
        <taxon>Rhizobium/Agrobacterium group</taxon>
        <taxon>Rhizobium</taxon>
    </lineage>
</organism>
<dbReference type="GO" id="GO:0005829">
    <property type="term" value="C:cytosol"/>
    <property type="evidence" value="ECO:0007669"/>
    <property type="project" value="TreeGrafter"/>
</dbReference>
<proteinExistence type="predicted"/>
<evidence type="ECO:0000259" key="1">
    <source>
        <dbReference type="PROSITE" id="PS50851"/>
    </source>
</evidence>